<keyword evidence="16" id="KW-0234">DNA repair</keyword>
<keyword evidence="6" id="KW-0540">Nuclease</keyword>
<evidence type="ECO:0000256" key="10">
    <source>
        <dbReference type="ARBA" id="ARBA00022801"/>
    </source>
</evidence>
<dbReference type="InterPro" id="IPR012340">
    <property type="entry name" value="NA-bd_OB-fold"/>
</dbReference>
<evidence type="ECO:0000256" key="2">
    <source>
        <dbReference type="ARBA" id="ARBA00012727"/>
    </source>
</evidence>
<dbReference type="PROSITE" id="PS50160">
    <property type="entry name" value="DNA_LIGASE_A3"/>
    <property type="match status" value="1"/>
</dbReference>
<evidence type="ECO:0000256" key="7">
    <source>
        <dbReference type="ARBA" id="ARBA00022723"/>
    </source>
</evidence>
<dbReference type="Gene3D" id="3.90.920.10">
    <property type="entry name" value="DNA primase, PRIM domain"/>
    <property type="match status" value="1"/>
</dbReference>
<protein>
    <recommendedName>
        <fullName evidence="2">DNA ligase (ATP)</fullName>
        <ecNumber evidence="2">6.5.1.1</ecNumber>
    </recommendedName>
    <alternativeName>
        <fullName evidence="19">NHEJ DNA polymerase</fullName>
    </alternativeName>
</protein>
<keyword evidence="17" id="KW-0464">Manganese</keyword>
<dbReference type="NCBIfam" id="TIGR02777">
    <property type="entry name" value="LigD_PE_dom"/>
    <property type="match status" value="1"/>
</dbReference>
<dbReference type="CDD" id="cd07971">
    <property type="entry name" value="OBF_DNA_ligase_LigD"/>
    <property type="match status" value="1"/>
</dbReference>
<evidence type="ECO:0000256" key="13">
    <source>
        <dbReference type="ARBA" id="ARBA00022932"/>
    </source>
</evidence>
<dbReference type="InterPro" id="IPR014144">
    <property type="entry name" value="LigD_PE_domain"/>
</dbReference>
<dbReference type="GO" id="GO:0003910">
    <property type="term" value="F:DNA ligase (ATP) activity"/>
    <property type="evidence" value="ECO:0007669"/>
    <property type="project" value="UniProtKB-EC"/>
</dbReference>
<evidence type="ECO:0000256" key="16">
    <source>
        <dbReference type="ARBA" id="ARBA00023204"/>
    </source>
</evidence>
<comment type="catalytic activity">
    <reaction evidence="20">
        <text>ATP + (deoxyribonucleotide)n-3'-hydroxyl + 5'-phospho-(deoxyribonucleotide)m = (deoxyribonucleotide)n+m + AMP + diphosphate.</text>
        <dbReference type="EC" id="6.5.1.1"/>
    </reaction>
</comment>
<evidence type="ECO:0000256" key="20">
    <source>
        <dbReference type="ARBA" id="ARBA00034003"/>
    </source>
</evidence>
<evidence type="ECO:0000256" key="17">
    <source>
        <dbReference type="ARBA" id="ARBA00023211"/>
    </source>
</evidence>
<dbReference type="GO" id="GO:0006310">
    <property type="term" value="P:DNA recombination"/>
    <property type="evidence" value="ECO:0007669"/>
    <property type="project" value="UniProtKB-KW"/>
</dbReference>
<dbReference type="GO" id="GO:0046872">
    <property type="term" value="F:metal ion binding"/>
    <property type="evidence" value="ECO:0007669"/>
    <property type="project" value="UniProtKB-KW"/>
</dbReference>
<dbReference type="EMBL" id="CP020612">
    <property type="protein sequence ID" value="ARJ70001.1"/>
    <property type="molecule type" value="Genomic_DNA"/>
</dbReference>
<accession>A0A1W6CYQ8</accession>
<evidence type="ECO:0000256" key="4">
    <source>
        <dbReference type="ARBA" id="ARBA00022679"/>
    </source>
</evidence>
<dbReference type="AlphaFoldDB" id="A0A1W6CYQ8"/>
<dbReference type="Gene3D" id="3.30.1490.70">
    <property type="match status" value="1"/>
</dbReference>
<gene>
    <name evidence="23" type="ORF">B0A89_10545</name>
</gene>
<keyword evidence="13" id="KW-0239">DNA-directed DNA polymerase</keyword>
<keyword evidence="11" id="KW-0269">Exonuclease</keyword>
<keyword evidence="9" id="KW-0227">DNA damage</keyword>
<keyword evidence="3 23" id="KW-0436">Ligase</keyword>
<dbReference type="OrthoDB" id="9802472at2"/>
<evidence type="ECO:0000313" key="23">
    <source>
        <dbReference type="EMBL" id="ARJ70001.1"/>
    </source>
</evidence>
<dbReference type="GO" id="GO:0003677">
    <property type="term" value="F:DNA binding"/>
    <property type="evidence" value="ECO:0007669"/>
    <property type="project" value="UniProtKB-KW"/>
</dbReference>
<keyword evidence="10" id="KW-0378">Hydrolase</keyword>
<dbReference type="InterPro" id="IPR014146">
    <property type="entry name" value="LigD_ligase_dom"/>
</dbReference>
<dbReference type="CDD" id="cd07906">
    <property type="entry name" value="Adenylation_DNA_ligase_LigD_LigC"/>
    <property type="match status" value="1"/>
</dbReference>
<name>A0A1W6CYQ8_9RHOB</name>
<evidence type="ECO:0000259" key="22">
    <source>
        <dbReference type="PROSITE" id="PS50160"/>
    </source>
</evidence>
<keyword evidence="24" id="KW-1185">Reference proteome</keyword>
<evidence type="ECO:0000256" key="19">
    <source>
        <dbReference type="ARBA" id="ARBA00029943"/>
    </source>
</evidence>
<dbReference type="PANTHER" id="PTHR42705">
    <property type="entry name" value="BIFUNCTIONAL NON-HOMOLOGOUS END JOINING PROTEIN LIGD"/>
    <property type="match status" value="1"/>
</dbReference>
<dbReference type="STRING" id="1945662.B0A89_10545"/>
<dbReference type="Pfam" id="PF01068">
    <property type="entry name" value="DNA_ligase_A_M"/>
    <property type="match status" value="1"/>
</dbReference>
<keyword evidence="7" id="KW-0479">Metal-binding</keyword>
<dbReference type="KEGG" id="pcon:B0A89_10545"/>
<evidence type="ECO:0000256" key="1">
    <source>
        <dbReference type="ARBA" id="ARBA00001936"/>
    </source>
</evidence>
<evidence type="ECO:0000256" key="9">
    <source>
        <dbReference type="ARBA" id="ARBA00022763"/>
    </source>
</evidence>
<dbReference type="EC" id="6.5.1.1" evidence="2"/>
<dbReference type="Pfam" id="PF21686">
    <property type="entry name" value="LigD_Prim-Pol"/>
    <property type="match status" value="1"/>
</dbReference>
<evidence type="ECO:0000256" key="5">
    <source>
        <dbReference type="ARBA" id="ARBA00022695"/>
    </source>
</evidence>
<evidence type="ECO:0000256" key="12">
    <source>
        <dbReference type="ARBA" id="ARBA00022840"/>
    </source>
</evidence>
<dbReference type="Gene3D" id="2.40.50.140">
    <property type="entry name" value="Nucleic acid-binding proteins"/>
    <property type="match status" value="1"/>
</dbReference>
<evidence type="ECO:0000256" key="8">
    <source>
        <dbReference type="ARBA" id="ARBA00022741"/>
    </source>
</evidence>
<dbReference type="Pfam" id="PF13298">
    <property type="entry name" value="LigD_N"/>
    <property type="match status" value="1"/>
</dbReference>
<evidence type="ECO:0000256" key="3">
    <source>
        <dbReference type="ARBA" id="ARBA00022598"/>
    </source>
</evidence>
<dbReference type="NCBIfam" id="TIGR02776">
    <property type="entry name" value="NHEJ_ligase_prk"/>
    <property type="match status" value="1"/>
</dbReference>
<dbReference type="GO" id="GO:0003887">
    <property type="term" value="F:DNA-directed DNA polymerase activity"/>
    <property type="evidence" value="ECO:0007669"/>
    <property type="project" value="UniProtKB-KW"/>
</dbReference>
<keyword evidence="15" id="KW-0233">DNA recombination</keyword>
<dbReference type="InterPro" id="IPR014145">
    <property type="entry name" value="LigD_pol_dom"/>
</dbReference>
<dbReference type="Pfam" id="PF04679">
    <property type="entry name" value="DNA_ligase_A_C"/>
    <property type="match status" value="1"/>
</dbReference>
<proteinExistence type="predicted"/>
<dbReference type="Proteomes" id="UP000193017">
    <property type="component" value="Chromosome"/>
</dbReference>
<feature type="region of interest" description="Disordered" evidence="21">
    <location>
        <begin position="1"/>
        <end position="44"/>
    </location>
</feature>
<reference evidence="23 24" key="1">
    <citation type="submission" date="2017-03" db="EMBL/GenBank/DDBJ databases">
        <title>Genome sequence of Paracoccus contaminans isolated from a water microcosm.</title>
        <authorList>
            <person name="Aurass P."/>
            <person name="Karste S."/>
            <person name="Trost E."/>
            <person name="Glaeser S.P."/>
            <person name="Kaempfer P."/>
            <person name="Flieger A."/>
        </authorList>
    </citation>
    <scope>NUCLEOTIDE SEQUENCE [LARGE SCALE GENOMIC DNA]</scope>
    <source>
        <strain evidence="24">RKI 16-01929T\LMG 29738T\CCM 8701T\CIP 111112T</strain>
    </source>
</reference>
<dbReference type="GO" id="GO:0005524">
    <property type="term" value="F:ATP binding"/>
    <property type="evidence" value="ECO:0007669"/>
    <property type="project" value="UniProtKB-KW"/>
</dbReference>
<evidence type="ECO:0000256" key="6">
    <source>
        <dbReference type="ARBA" id="ARBA00022722"/>
    </source>
</evidence>
<keyword evidence="12" id="KW-0067">ATP-binding</keyword>
<organism evidence="23 24">
    <name type="scientific">Paracoccus contaminans</name>
    <dbReference type="NCBI Taxonomy" id="1945662"/>
    <lineage>
        <taxon>Bacteria</taxon>
        <taxon>Pseudomonadati</taxon>
        <taxon>Pseudomonadota</taxon>
        <taxon>Alphaproteobacteria</taxon>
        <taxon>Rhodobacterales</taxon>
        <taxon>Paracoccaceae</taxon>
        <taxon>Paracoccus</taxon>
    </lineage>
</organism>
<keyword evidence="18" id="KW-0511">Multifunctional enzyme</keyword>
<keyword evidence="14" id="KW-0238">DNA-binding</keyword>
<keyword evidence="5" id="KW-0548">Nucleotidyltransferase</keyword>
<feature type="domain" description="ATP-dependent DNA ligase family profile" evidence="22">
    <location>
        <begin position="319"/>
        <end position="439"/>
    </location>
</feature>
<keyword evidence="4" id="KW-0808">Transferase</keyword>
<evidence type="ECO:0000256" key="11">
    <source>
        <dbReference type="ARBA" id="ARBA00022839"/>
    </source>
</evidence>
<dbReference type="InterPro" id="IPR052171">
    <property type="entry name" value="NHEJ_LigD"/>
</dbReference>
<dbReference type="NCBIfam" id="TIGR02779">
    <property type="entry name" value="NHEJ_ligase_lig"/>
    <property type="match status" value="1"/>
</dbReference>
<dbReference type="GO" id="GO:0004527">
    <property type="term" value="F:exonuclease activity"/>
    <property type="evidence" value="ECO:0007669"/>
    <property type="project" value="UniProtKB-KW"/>
</dbReference>
<dbReference type="Gene3D" id="3.30.470.30">
    <property type="entry name" value="DNA ligase/mRNA capping enzyme"/>
    <property type="match status" value="1"/>
</dbReference>
<comment type="cofactor">
    <cofactor evidence="1">
        <name>Mn(2+)</name>
        <dbReference type="ChEBI" id="CHEBI:29035"/>
    </cofactor>
</comment>
<dbReference type="InterPro" id="IPR014143">
    <property type="entry name" value="NHEJ_ligase_prk"/>
</dbReference>
<evidence type="ECO:0000313" key="24">
    <source>
        <dbReference type="Proteomes" id="UP000193017"/>
    </source>
</evidence>
<evidence type="ECO:0000256" key="21">
    <source>
        <dbReference type="SAM" id="MobiDB-lite"/>
    </source>
</evidence>
<dbReference type="PANTHER" id="PTHR42705:SF2">
    <property type="entry name" value="BIFUNCTIONAL NON-HOMOLOGOUS END JOINING PROTEIN LIGD"/>
    <property type="match status" value="1"/>
</dbReference>
<keyword evidence="8" id="KW-0547">Nucleotide-binding</keyword>
<dbReference type="SUPFAM" id="SSF56091">
    <property type="entry name" value="DNA ligase/mRNA capping enzyme, catalytic domain"/>
    <property type="match status" value="1"/>
</dbReference>
<dbReference type="SUPFAM" id="SSF50249">
    <property type="entry name" value="Nucleic acid-binding proteins"/>
    <property type="match status" value="1"/>
</dbReference>
<dbReference type="InterPro" id="IPR012310">
    <property type="entry name" value="DNA_ligase_ATP-dep_cent"/>
</dbReference>
<sequence>MSPLKSRAPGGPPARRADLSRLAAYRARRDPGATPEPFDAGAPSAGALRYSMQNHDATRLHWDLRLERDGVLLSWAVTRGPSLDPAEKRLAVRTEDHPIPYLTFEGVIPRGQYGAGTVMLWDLGHWRPLDDAGRGLAKGHLRFQLYGRRLTGLWDLVRIRGRPSEKRENWLLVKAEDDAARRPDPVARHRVSVSTGRSLDQIAAGDGPVPSGPASPLKLPDPVEPMLASLVDSPPEGEGWLHEVKIDGYRGMVHLGKGGPVIRTRNGLDWTARFAALVPALAELPARSALIDGEIVAGAGAQGFSALQQAITDGGPFGYIAFDLLDLDGRSLRNRPLTERRAALERLLADAPPLGLVQLSVALPGKGADAMAAVCAAGGEGIVSKRADAVYRSGRADSWRKAKCERRTAFAVIGWTRSDSPGRPFGALLLASAEGQGWRYRGRVGTGFSAQAQAELAARMAPLTRGTAPAQVPRAQSRGVTWIEPALMAEIRYAEPTADGILRHASFQGLREDKMPPLPPSSPAPVIRIAPGGQGGRVIEGIAVTSPDRVIFPGCGVTKGDLAAYYAAAAPLMLAHCADRPLALLRLPEGLAGERFFQKHAGRGFPAQMRTTPIPGEDEPAIYVNTAAGLVAGAQMGVVEYHIRGIRRDRADRPDRLVFDLDPDEGLDFSQVRAAAIDLRDRLADLGLPTWPMLTGGKGIHVVADLRRTVGWDTVKLFARAFAHLLAAEQPGRYVAVMSKARREGRIFIDWLRNDAQATAVSAFSCRAREGATVAMPLSWDALDRTDGANAYDIRTALQAAPGIAPDRRRPVSLEPAARALAGG</sequence>
<evidence type="ECO:0000256" key="15">
    <source>
        <dbReference type="ARBA" id="ARBA00023172"/>
    </source>
</evidence>
<dbReference type="InterPro" id="IPR012309">
    <property type="entry name" value="DNA_ligase_ATP-dep_C"/>
</dbReference>
<dbReference type="GO" id="GO:0006281">
    <property type="term" value="P:DNA repair"/>
    <property type="evidence" value="ECO:0007669"/>
    <property type="project" value="UniProtKB-KW"/>
</dbReference>
<evidence type="ECO:0000256" key="14">
    <source>
        <dbReference type="ARBA" id="ARBA00023125"/>
    </source>
</evidence>
<dbReference type="NCBIfam" id="TIGR02778">
    <property type="entry name" value="ligD_pol"/>
    <property type="match status" value="1"/>
</dbReference>
<evidence type="ECO:0000256" key="18">
    <source>
        <dbReference type="ARBA" id="ARBA00023268"/>
    </source>
</evidence>